<dbReference type="AlphaFoldDB" id="A0A5D3YJ82"/>
<reference evidence="1 2" key="1">
    <citation type="submission" date="2019-07" db="EMBL/GenBank/DDBJ databases">
        <title>Genomic Encyclopedia of Archaeal and Bacterial Type Strains, Phase II (KMG-II): from individual species to whole genera.</title>
        <authorList>
            <person name="Goeker M."/>
        </authorList>
    </citation>
    <scope>NUCLEOTIDE SEQUENCE [LARGE SCALE GENOMIC DNA]</scope>
    <source>
        <strain evidence="1 2">DSM 21935</strain>
    </source>
</reference>
<dbReference type="Pfam" id="PF11964">
    <property type="entry name" value="SpoIIAA-like"/>
    <property type="match status" value="1"/>
</dbReference>
<dbReference type="Gene3D" id="3.40.50.10600">
    <property type="entry name" value="SpoIIaa-like domains"/>
    <property type="match status" value="1"/>
</dbReference>
<accession>A0A5D3YJ82</accession>
<evidence type="ECO:0000313" key="1">
    <source>
        <dbReference type="EMBL" id="TYP93568.1"/>
    </source>
</evidence>
<keyword evidence="2" id="KW-1185">Reference proteome</keyword>
<name>A0A5D3YJ82_9BACT</name>
<gene>
    <name evidence="1" type="ORF">LX73_1274</name>
</gene>
<dbReference type="OrthoDB" id="9811577at2"/>
<dbReference type="InterPro" id="IPR038396">
    <property type="entry name" value="SpoIIAA-like_sf"/>
</dbReference>
<dbReference type="RefSeq" id="WP_148898631.1">
    <property type="nucleotide sequence ID" value="NZ_VNHY01000002.1"/>
</dbReference>
<dbReference type="EMBL" id="VNHY01000002">
    <property type="protein sequence ID" value="TYP93568.1"/>
    <property type="molecule type" value="Genomic_DNA"/>
</dbReference>
<protein>
    <submittedName>
        <fullName evidence="1">SpoIIAA-like</fullName>
    </submittedName>
</protein>
<dbReference type="Proteomes" id="UP000324595">
    <property type="component" value="Unassembled WGS sequence"/>
</dbReference>
<dbReference type="InterPro" id="IPR021866">
    <property type="entry name" value="SpoIIAA-like"/>
</dbReference>
<dbReference type="SUPFAM" id="SSF52091">
    <property type="entry name" value="SpoIIaa-like"/>
    <property type="match status" value="1"/>
</dbReference>
<proteinExistence type="predicted"/>
<organism evidence="1 2">
    <name type="scientific">Fodinibius salinus</name>
    <dbReference type="NCBI Taxonomy" id="860790"/>
    <lineage>
        <taxon>Bacteria</taxon>
        <taxon>Pseudomonadati</taxon>
        <taxon>Balneolota</taxon>
        <taxon>Balneolia</taxon>
        <taxon>Balneolales</taxon>
        <taxon>Balneolaceae</taxon>
        <taxon>Fodinibius</taxon>
    </lineage>
</organism>
<sequence length="122" mass="14146">MIEVNTHTDDDILAIKASGELSKEDLNDLEPALNKFATACDDPHLVMILEDFNGWQDTAAFWKDLQIDTEYIGYFDRIAVIGEKKWQEWGTRLVDPITKEEMQFFPIDQAGSAWEWLKQNHN</sequence>
<evidence type="ECO:0000313" key="2">
    <source>
        <dbReference type="Proteomes" id="UP000324595"/>
    </source>
</evidence>
<comment type="caution">
    <text evidence="1">The sequence shown here is derived from an EMBL/GenBank/DDBJ whole genome shotgun (WGS) entry which is preliminary data.</text>
</comment>
<dbReference type="InterPro" id="IPR036513">
    <property type="entry name" value="STAS_dom_sf"/>
</dbReference>